<feature type="short sequence motif" description="RadA KNRFG motif" evidence="9">
    <location>
        <begin position="251"/>
        <end position="255"/>
    </location>
</feature>
<evidence type="ECO:0000256" key="11">
    <source>
        <dbReference type="RuleBase" id="RU003555"/>
    </source>
</evidence>
<dbReference type="EMBL" id="BAUP01000124">
    <property type="protein sequence ID" value="GAJ46642.1"/>
    <property type="molecule type" value="Genomic_DNA"/>
</dbReference>
<keyword evidence="2 9" id="KW-0547">Nucleotide-binding</keyword>
<dbReference type="SUPFAM" id="SSF54211">
    <property type="entry name" value="Ribosomal protein S5 domain 2-like"/>
    <property type="match status" value="1"/>
</dbReference>
<keyword evidence="6 9" id="KW-0346">Stress response</keyword>
<dbReference type="GO" id="GO:0140664">
    <property type="term" value="F:ATP-dependent DNA damage sensor activity"/>
    <property type="evidence" value="ECO:0007669"/>
    <property type="project" value="InterPro"/>
</dbReference>
<dbReference type="STRING" id="1427503.HE1_00979"/>
<evidence type="ECO:0000256" key="8">
    <source>
        <dbReference type="ARBA" id="ARBA00023204"/>
    </source>
</evidence>
<keyword evidence="1 9" id="KW-0479">Metal-binding</keyword>
<comment type="similarity">
    <text evidence="9 11">Belongs to the RecA family. RadA subfamily.</text>
</comment>
<evidence type="ECO:0000256" key="10">
    <source>
        <dbReference type="NCBIfam" id="TIGR00416"/>
    </source>
</evidence>
<evidence type="ECO:0000256" key="1">
    <source>
        <dbReference type="ARBA" id="ARBA00022723"/>
    </source>
</evidence>
<keyword evidence="3 9" id="KW-0227">DNA damage</keyword>
<dbReference type="InterPro" id="IPR014721">
    <property type="entry name" value="Ribsml_uS5_D2-typ_fold_subgr"/>
</dbReference>
<dbReference type="InterPro" id="IPR003593">
    <property type="entry name" value="AAA+_ATPase"/>
</dbReference>
<dbReference type="PANTHER" id="PTHR32472:SF10">
    <property type="entry name" value="DNA REPAIR PROTEIN RADA-LIKE PROTEIN"/>
    <property type="match status" value="1"/>
</dbReference>
<dbReference type="PRINTS" id="PR01874">
    <property type="entry name" value="DNAREPAIRADA"/>
</dbReference>
<dbReference type="OrthoDB" id="9803906at2"/>
<comment type="function">
    <text evidence="9">Plays a role in repairing double-strand DNA breaks, probably involving stabilizing or processing branched DNA or blocked replication forks.</text>
</comment>
<dbReference type="HAMAP" id="MF_01498">
    <property type="entry name" value="RadA_bact"/>
    <property type="match status" value="1"/>
</dbReference>
<evidence type="ECO:0000256" key="6">
    <source>
        <dbReference type="ARBA" id="ARBA00023016"/>
    </source>
</evidence>
<keyword evidence="5 9" id="KW-0067">ATP-binding</keyword>
<dbReference type="InterPro" id="IPR027417">
    <property type="entry name" value="P-loop_NTPase"/>
</dbReference>
<dbReference type="GO" id="GO:0005524">
    <property type="term" value="F:ATP binding"/>
    <property type="evidence" value="ECO:0007669"/>
    <property type="project" value="UniProtKB-UniRule"/>
</dbReference>
<feature type="binding site" evidence="9">
    <location>
        <begin position="88"/>
        <end position="95"/>
    </location>
    <ligand>
        <name>ATP</name>
        <dbReference type="ChEBI" id="CHEBI:30616"/>
    </ligand>
</feature>
<reference evidence="13 14" key="1">
    <citation type="journal article" date="2014" name="FEMS Microbiol. Lett.">
        <title>Draft genome sequences of three Holospora species (Holospora obtusa, Holospora undulata, and Holospora elegans), endonuclear symbiotic bacteria of the ciliate Paramecium caudatum.</title>
        <authorList>
            <person name="Dohra H."/>
            <person name="Tanaka K."/>
            <person name="Suzuki T."/>
            <person name="Fujishima M."/>
            <person name="Suzuki H."/>
        </authorList>
    </citation>
    <scope>NUCLEOTIDE SEQUENCE [LARGE SCALE GENOMIC DNA]</scope>
    <source>
        <strain evidence="13 14">E1</strain>
    </source>
</reference>
<evidence type="ECO:0000256" key="4">
    <source>
        <dbReference type="ARBA" id="ARBA00022801"/>
    </source>
</evidence>
<organism evidence="13 14">
    <name type="scientific">Holospora elegans E1</name>
    <dbReference type="NCBI Taxonomy" id="1427503"/>
    <lineage>
        <taxon>Bacteria</taxon>
        <taxon>Pseudomonadati</taxon>
        <taxon>Pseudomonadota</taxon>
        <taxon>Alphaproteobacteria</taxon>
        <taxon>Holosporales</taxon>
        <taxon>Holosporaceae</taxon>
        <taxon>Holospora</taxon>
    </lineage>
</organism>
<keyword evidence="8 9" id="KW-0234">DNA repair</keyword>
<comment type="function">
    <text evidence="11">DNA-dependent ATPase involved in processing of recombination intermediates, plays a role in repairing DNA breaks. Stimulates the branch migration of RecA-mediated strand transfer reactions, allowing the 3' invading strand to extend heteroduplex DNA faster. Binds ssDNA in the presence of ADP but not other nucleotides, has ATPase activity that is stimulated by ssDNA and various branched DNA structures, but inhibited by SSB. Does not have RecA's homology-searching function.</text>
</comment>
<evidence type="ECO:0000259" key="12">
    <source>
        <dbReference type="PROSITE" id="PS50162"/>
    </source>
</evidence>
<dbReference type="PROSITE" id="PS50162">
    <property type="entry name" value="RECA_2"/>
    <property type="match status" value="1"/>
</dbReference>
<dbReference type="InterPro" id="IPR020568">
    <property type="entry name" value="Ribosomal_Su5_D2-typ_SF"/>
</dbReference>
<keyword evidence="14" id="KW-1185">Reference proteome</keyword>
<dbReference type="InterPro" id="IPR004504">
    <property type="entry name" value="DNA_repair_RadA"/>
</dbReference>
<keyword evidence="11" id="KW-0863">Zinc-finger</keyword>
<dbReference type="SUPFAM" id="SSF52540">
    <property type="entry name" value="P-loop containing nucleoside triphosphate hydrolases"/>
    <property type="match status" value="1"/>
</dbReference>
<dbReference type="RefSeq" id="WP_006295190.1">
    <property type="nucleotide sequence ID" value="NZ_BAUP01000124.1"/>
</dbReference>
<comment type="caution">
    <text evidence="13">The sequence shown here is derived from an EMBL/GenBank/DDBJ whole genome shotgun (WGS) entry which is preliminary data.</text>
</comment>
<sequence>MKKLIYLCQSCGLQHAKWKGKCDCGEWNTLVAQDPQALHKAHSHQKIVVESLQQKEDTRFSRILTHIKEFDRTCGEGIVAGSVTLLAGDPGIGKSTLLLKVAAALAERIPVIYVSGEESAAQIRFRAHRMDIQNTPIHLIATHDLDGVLSNISSLLSPTIQGVKGYVIIDSIQTLASGEVSSTAGTLTQIRHCMQLLITLAKHTGLAIMVVGHITKDGMIAGPKVLEHMVDTVLYFEGEKTHPYRLLRTVKNRFGPTQEIGVFDMNSKGLEEVTHPSRLFLSQKSHLIPGSCIFSGMEGSRPLLLEIQALSVPSFLASPRRSVVGWDHNRLSMILAVLEARCQIQFSNKDVFLTVLGGIRITEPAADLCVALALLSCLKKRPVPQGAIAFGEIGLTGEVRPVPYSAQRLKEAEQLGLTSVFMAPSCVTTSLTSYPIHHAQDILQHFVK</sequence>
<comment type="domain">
    <text evidence="9">The middle region has homology to RecA with ATPase motifs including the RadA KNRFG motif, while the C-terminus is homologous to Lon protease.</text>
</comment>
<name>A0A023E0Q1_9PROT</name>
<evidence type="ECO:0000313" key="14">
    <source>
        <dbReference type="Proteomes" id="UP000024842"/>
    </source>
</evidence>
<evidence type="ECO:0000256" key="2">
    <source>
        <dbReference type="ARBA" id="ARBA00022741"/>
    </source>
</evidence>
<dbReference type="GO" id="GO:0000725">
    <property type="term" value="P:recombinational repair"/>
    <property type="evidence" value="ECO:0007669"/>
    <property type="project" value="UniProtKB-UniRule"/>
</dbReference>
<dbReference type="GO" id="GO:0003684">
    <property type="term" value="F:damaged DNA binding"/>
    <property type="evidence" value="ECO:0007669"/>
    <property type="project" value="InterPro"/>
</dbReference>
<dbReference type="InterPro" id="IPR020588">
    <property type="entry name" value="RecA_ATP-bd"/>
</dbReference>
<accession>A0A023E0Q1</accession>
<feature type="region of interest" description="Lon-protease-like" evidence="9">
    <location>
        <begin position="350"/>
        <end position="448"/>
    </location>
</feature>
<dbReference type="PANTHER" id="PTHR32472">
    <property type="entry name" value="DNA REPAIR PROTEIN RADA"/>
    <property type="match status" value="1"/>
</dbReference>
<dbReference type="Pfam" id="PF13541">
    <property type="entry name" value="ChlI"/>
    <property type="match status" value="1"/>
</dbReference>
<keyword evidence="7 9" id="KW-0238">DNA-binding</keyword>
<evidence type="ECO:0000256" key="7">
    <source>
        <dbReference type="ARBA" id="ARBA00023125"/>
    </source>
</evidence>
<dbReference type="Gene3D" id="3.30.230.10">
    <property type="match status" value="1"/>
</dbReference>
<protein>
    <recommendedName>
        <fullName evidence="9 10">DNA repair protein RadA</fullName>
    </recommendedName>
</protein>
<dbReference type="GO" id="GO:0008270">
    <property type="term" value="F:zinc ion binding"/>
    <property type="evidence" value="ECO:0007669"/>
    <property type="project" value="UniProtKB-KW"/>
</dbReference>
<dbReference type="GO" id="GO:0005829">
    <property type="term" value="C:cytosol"/>
    <property type="evidence" value="ECO:0007669"/>
    <property type="project" value="TreeGrafter"/>
</dbReference>
<keyword evidence="11" id="KW-0862">Zinc</keyword>
<keyword evidence="4" id="KW-0378">Hydrolase</keyword>
<evidence type="ECO:0000256" key="3">
    <source>
        <dbReference type="ARBA" id="ARBA00022763"/>
    </source>
</evidence>
<dbReference type="Pfam" id="PF13481">
    <property type="entry name" value="AAA_25"/>
    <property type="match status" value="1"/>
</dbReference>
<proteinExistence type="inferred from homology"/>
<feature type="domain" description="RecA family profile 1" evidence="12">
    <location>
        <begin position="59"/>
        <end position="214"/>
    </location>
</feature>
<dbReference type="AlphaFoldDB" id="A0A023E0Q1"/>
<gene>
    <name evidence="9" type="primary">radA</name>
    <name evidence="13" type="ORF">HE1_00979</name>
</gene>
<evidence type="ECO:0000256" key="5">
    <source>
        <dbReference type="ARBA" id="ARBA00022840"/>
    </source>
</evidence>
<dbReference type="NCBIfam" id="TIGR00416">
    <property type="entry name" value="sms"/>
    <property type="match status" value="1"/>
</dbReference>
<dbReference type="GO" id="GO:0016787">
    <property type="term" value="F:hydrolase activity"/>
    <property type="evidence" value="ECO:0007669"/>
    <property type="project" value="UniProtKB-KW"/>
</dbReference>
<dbReference type="Gene3D" id="3.40.50.300">
    <property type="entry name" value="P-loop containing nucleotide triphosphate hydrolases"/>
    <property type="match status" value="1"/>
</dbReference>
<dbReference type="SMART" id="SM00382">
    <property type="entry name" value="AAA"/>
    <property type="match status" value="1"/>
</dbReference>
<evidence type="ECO:0000313" key="13">
    <source>
        <dbReference type="EMBL" id="GAJ46642.1"/>
    </source>
</evidence>
<dbReference type="Proteomes" id="UP000024842">
    <property type="component" value="Unassembled WGS sequence"/>
</dbReference>
<evidence type="ECO:0000256" key="9">
    <source>
        <dbReference type="HAMAP-Rule" id="MF_01498"/>
    </source>
</evidence>